<dbReference type="EMBL" id="WIVE01000028">
    <property type="protein sequence ID" value="MQX36873.1"/>
    <property type="molecule type" value="Genomic_DNA"/>
</dbReference>
<dbReference type="PANTHER" id="PTHR33841:SF1">
    <property type="entry name" value="DNA METHYLTRANSFERASE A"/>
    <property type="match status" value="1"/>
</dbReference>
<feature type="domain" description="MmeI-like helicase spacer" evidence="6">
    <location>
        <begin position="184"/>
        <end position="253"/>
    </location>
</feature>
<reference evidence="8 9" key="1">
    <citation type="submission" date="2019-10" db="EMBL/GenBank/DDBJ databases">
        <title>Draft whole-genome sequence of the purple nonsulfur photosynthetic bacterium Roseospira navarrensis DSM 15114.</title>
        <authorList>
            <person name="Kyndt J.A."/>
            <person name="Meyer T.E."/>
        </authorList>
    </citation>
    <scope>NUCLEOTIDE SEQUENCE [LARGE SCALE GENOMIC DNA]</scope>
    <source>
        <strain evidence="8 9">DSM 15114</strain>
    </source>
</reference>
<dbReference type="EC" id="2.1.1.72" evidence="1"/>
<evidence type="ECO:0000313" key="9">
    <source>
        <dbReference type="Proteomes" id="UP000434582"/>
    </source>
</evidence>
<evidence type="ECO:0000259" key="5">
    <source>
        <dbReference type="Pfam" id="PF20464"/>
    </source>
</evidence>
<dbReference type="GO" id="GO:0032259">
    <property type="term" value="P:methylation"/>
    <property type="evidence" value="ECO:0007669"/>
    <property type="project" value="UniProtKB-KW"/>
</dbReference>
<name>A0A7X1ZEL4_9PROT</name>
<organism evidence="8 9">
    <name type="scientific">Roseospira navarrensis</name>
    <dbReference type="NCBI Taxonomy" id="140058"/>
    <lineage>
        <taxon>Bacteria</taxon>
        <taxon>Pseudomonadati</taxon>
        <taxon>Pseudomonadota</taxon>
        <taxon>Alphaproteobacteria</taxon>
        <taxon>Rhodospirillales</taxon>
        <taxon>Rhodospirillaceae</taxon>
        <taxon>Roseospira</taxon>
    </lineage>
</organism>
<dbReference type="GO" id="GO:0009007">
    <property type="term" value="F:site-specific DNA-methyltransferase (adenine-specific) activity"/>
    <property type="evidence" value="ECO:0007669"/>
    <property type="project" value="UniProtKB-EC"/>
</dbReference>
<dbReference type="InterPro" id="IPR046816">
    <property type="entry name" value="MmeI_Mtase"/>
</dbReference>
<proteinExistence type="predicted"/>
<dbReference type="RefSeq" id="WP_170294811.1">
    <property type="nucleotide sequence ID" value="NZ_WIVE01000028.1"/>
</dbReference>
<dbReference type="Pfam" id="PF20464">
    <property type="entry name" value="MmeI_N"/>
    <property type="match status" value="1"/>
</dbReference>
<dbReference type="PRINTS" id="PR00507">
    <property type="entry name" value="N12N6MTFRASE"/>
</dbReference>
<evidence type="ECO:0000313" key="8">
    <source>
        <dbReference type="EMBL" id="MQX36873.1"/>
    </source>
</evidence>
<dbReference type="InterPro" id="IPR002052">
    <property type="entry name" value="DNA_methylase_N6_adenine_CS"/>
</dbReference>
<evidence type="ECO:0000256" key="2">
    <source>
        <dbReference type="ARBA" id="ARBA00022603"/>
    </source>
</evidence>
<sequence>MTPESFIAKWQAAELKERSAAQEHFIDLCRMLGEQTPAEADPKGEWYCFERGATKTTGGEGWADVWKRGHFGWEYKGKRKDLSAAFVQLQQYAVALENPPLLIVCDLDDFEIHTNWTNTVSEVHRFTLDDLTRADVRDKLKWAMSEPDRLKPTRTRDSLTADVASDFAALAASLRTRFADQPQAVAHFINRMIFCMFAEDVDLLPNDMFSRLLDRAFHAPEDFPDLVRELFARMAAGGFFGVDRIAWFNGGLFDADDTVFPLTRAEIDICRKAAAMEWGDIDPSIFGTLFERGLDPDKRSQLGAHYTDRDKIMLIVEPVILRPLLAEWTDAKAAIAEAMAKAENPKSTPATRTRHRNRAETLRQHFMERLRGFRALDPACGSGNFLYVALHALKDLELRVNLECEALGLQKEFPSLGPEVVKGIEINPYAAELARVTVWIGEIQWMKRRGFDVSRNPILKPLDTIECRDAVLTEAGKEAPWPKADVVIGNPPFLGGKRMRDGLGDDYVNRLFRAYDDRVPAEADLVAYWFAKAWQAIQAGTLTRAGLVSTNSIRGGASRRVLTPIVEQGAIYEAWDDEPWVVEGAAVRVAMVCFAAAPPLGESRLDGVPVDRIYSDLTSGGVDLTKAQRLPENKGVAFMGDTKGGAFDVSGDVARAWLKQPLNPNGRPNADVLMPWVNGMDLTRRPAGKWIIDFGWDMSEADCALYEEPFLYSQEKIKPDREKRQSRGYAKAWWRHERPRPEMWDALKGNGAYIATPTVAKYRLFVRLPRTVCPDHQLIVIARDDDTAFGILHSRFHETWALRLGTWLGKGNDPRYTPSTTFETFPFPEGLTPDIPAADYAGDPRAIAIAEAARNLDELRRNWLNPADLVEVVPEVVPGYPDRLIPKDDEAAAVLKKRTLTNLYNQRPAWLANAHEALDQAVADAYGWPADISDDDALARLFALNQDRAAAEGA</sequence>
<dbReference type="Gene3D" id="3.40.50.150">
    <property type="entry name" value="Vaccinia Virus protein VP39"/>
    <property type="match status" value="1"/>
</dbReference>
<dbReference type="GO" id="GO:0003676">
    <property type="term" value="F:nucleic acid binding"/>
    <property type="evidence" value="ECO:0007669"/>
    <property type="project" value="InterPro"/>
</dbReference>
<comment type="catalytic activity">
    <reaction evidence="4">
        <text>a 2'-deoxyadenosine in DNA + S-adenosyl-L-methionine = an N(6)-methyl-2'-deoxyadenosine in DNA + S-adenosyl-L-homocysteine + H(+)</text>
        <dbReference type="Rhea" id="RHEA:15197"/>
        <dbReference type="Rhea" id="RHEA-COMP:12418"/>
        <dbReference type="Rhea" id="RHEA-COMP:12419"/>
        <dbReference type="ChEBI" id="CHEBI:15378"/>
        <dbReference type="ChEBI" id="CHEBI:57856"/>
        <dbReference type="ChEBI" id="CHEBI:59789"/>
        <dbReference type="ChEBI" id="CHEBI:90615"/>
        <dbReference type="ChEBI" id="CHEBI:90616"/>
        <dbReference type="EC" id="2.1.1.72"/>
    </reaction>
</comment>
<keyword evidence="3 8" id="KW-0808">Transferase</keyword>
<dbReference type="PROSITE" id="PS00092">
    <property type="entry name" value="N6_MTASE"/>
    <property type="match status" value="1"/>
</dbReference>
<comment type="caution">
    <text evidence="8">The sequence shown here is derived from an EMBL/GenBank/DDBJ whole genome shotgun (WGS) entry which is preliminary data.</text>
</comment>
<gene>
    <name evidence="8" type="ORF">GHC57_10130</name>
</gene>
<evidence type="ECO:0000256" key="1">
    <source>
        <dbReference type="ARBA" id="ARBA00011900"/>
    </source>
</evidence>
<keyword evidence="2 8" id="KW-0489">Methyltransferase</keyword>
<dbReference type="InterPro" id="IPR029063">
    <property type="entry name" value="SAM-dependent_MTases_sf"/>
</dbReference>
<dbReference type="InterPro" id="IPR046817">
    <property type="entry name" value="MmeI_N"/>
</dbReference>
<feature type="domain" description="MmeI-like DNA-methyltransferase" evidence="7">
    <location>
        <begin position="359"/>
        <end position="582"/>
    </location>
</feature>
<evidence type="ECO:0000259" key="7">
    <source>
        <dbReference type="Pfam" id="PF20473"/>
    </source>
</evidence>
<dbReference type="PANTHER" id="PTHR33841">
    <property type="entry name" value="DNA METHYLTRANSFERASE YEEA-RELATED"/>
    <property type="match status" value="1"/>
</dbReference>
<evidence type="ECO:0000256" key="3">
    <source>
        <dbReference type="ARBA" id="ARBA00022679"/>
    </source>
</evidence>
<protein>
    <recommendedName>
        <fullName evidence="1">site-specific DNA-methyltransferase (adenine-specific)</fullName>
        <ecNumber evidence="1">2.1.1.72</ecNumber>
    </recommendedName>
</protein>
<evidence type="ECO:0000259" key="6">
    <source>
        <dbReference type="Pfam" id="PF20465"/>
    </source>
</evidence>
<accession>A0A7X1ZEL4</accession>
<dbReference type="InterPro" id="IPR046819">
    <property type="entry name" value="MmeI_hel"/>
</dbReference>
<dbReference type="SUPFAM" id="SSF53335">
    <property type="entry name" value="S-adenosyl-L-methionine-dependent methyltransferases"/>
    <property type="match status" value="1"/>
</dbReference>
<keyword evidence="9" id="KW-1185">Reference proteome</keyword>
<dbReference type="InterPro" id="IPR050953">
    <property type="entry name" value="N4_N6_ade-DNA_methylase"/>
</dbReference>
<dbReference type="AlphaFoldDB" id="A0A7X1ZEL4"/>
<dbReference type="Pfam" id="PF20465">
    <property type="entry name" value="MmeI_hel"/>
    <property type="match status" value="1"/>
</dbReference>
<evidence type="ECO:0000256" key="4">
    <source>
        <dbReference type="ARBA" id="ARBA00047942"/>
    </source>
</evidence>
<feature type="domain" description="MmeI-like N-terminal" evidence="5">
    <location>
        <begin position="2"/>
        <end position="175"/>
    </location>
</feature>
<dbReference type="Pfam" id="PF20473">
    <property type="entry name" value="MmeI_Mtase"/>
    <property type="match status" value="1"/>
</dbReference>
<dbReference type="Proteomes" id="UP000434582">
    <property type="component" value="Unassembled WGS sequence"/>
</dbReference>